<feature type="transmembrane region" description="Helical" evidence="1">
    <location>
        <begin position="21"/>
        <end position="44"/>
    </location>
</feature>
<accession>A0ABM7FTJ5</accession>
<gene>
    <name evidence="2" type="ORF">SBA_ch1_05920</name>
</gene>
<dbReference type="PANTHER" id="PTHR34980:SF2">
    <property type="entry name" value="INNER MEMBRANE PROTEIN YHAH-RELATED"/>
    <property type="match status" value="1"/>
</dbReference>
<sequence length="185" mass="20649">MQGLLALKRYVQFLGRADRKEYWQFVGITFAAYAVAIIVGNGIAYMQVGLLPPSLIFTMLFFMPPLYCATIRRLHDRGISGLWLAAIWVLNGIYYATENLRLRTQGTAADTPLALLGYANVLLTLGFAIWVFLHLIREGDPQPNEFGSPPVEGDETTRNTESSQLVNQALLRLFSSDPVKSEPKP</sequence>
<evidence type="ECO:0008006" key="4">
    <source>
        <dbReference type="Google" id="ProtNLM"/>
    </source>
</evidence>
<name>A0ABM7FTJ5_9SPHN</name>
<dbReference type="InterPro" id="IPR008523">
    <property type="entry name" value="DUF805"/>
</dbReference>
<evidence type="ECO:0000313" key="2">
    <source>
        <dbReference type="EMBL" id="BBF68392.1"/>
    </source>
</evidence>
<dbReference type="Pfam" id="PF05656">
    <property type="entry name" value="DUF805"/>
    <property type="match status" value="1"/>
</dbReference>
<evidence type="ECO:0000256" key="1">
    <source>
        <dbReference type="SAM" id="Phobius"/>
    </source>
</evidence>
<protein>
    <recommendedName>
        <fullName evidence="4">DUF805 domain-containing protein</fullName>
    </recommendedName>
</protein>
<reference evidence="2" key="1">
    <citation type="submission" date="2018-07" db="EMBL/GenBank/DDBJ databases">
        <title>Complete genome sequence of Sphingomonas bisphenolicum strain AO1, a bisphenol A degradative bacterium isolated from Japanese farm field.</title>
        <authorList>
            <person name="Murakami M."/>
            <person name="Koh M."/>
            <person name="Koba S."/>
            <person name="Matsumura Y."/>
        </authorList>
    </citation>
    <scope>NUCLEOTIDE SEQUENCE</scope>
    <source>
        <strain evidence="2">AO1</strain>
    </source>
</reference>
<dbReference type="Proteomes" id="UP001059971">
    <property type="component" value="Chromosome 1"/>
</dbReference>
<organism evidence="2 3">
    <name type="scientific">Sphingomonas bisphenolicum</name>
    <dbReference type="NCBI Taxonomy" id="296544"/>
    <lineage>
        <taxon>Bacteria</taxon>
        <taxon>Pseudomonadati</taxon>
        <taxon>Pseudomonadota</taxon>
        <taxon>Alphaproteobacteria</taxon>
        <taxon>Sphingomonadales</taxon>
        <taxon>Sphingomonadaceae</taxon>
        <taxon>Sphingomonas</taxon>
    </lineage>
</organism>
<feature type="transmembrane region" description="Helical" evidence="1">
    <location>
        <begin position="50"/>
        <end position="69"/>
    </location>
</feature>
<keyword evidence="1" id="KW-0472">Membrane</keyword>
<evidence type="ECO:0000313" key="3">
    <source>
        <dbReference type="Proteomes" id="UP001059971"/>
    </source>
</evidence>
<keyword evidence="3" id="KW-1185">Reference proteome</keyword>
<keyword evidence="1" id="KW-0812">Transmembrane</keyword>
<dbReference type="PANTHER" id="PTHR34980">
    <property type="entry name" value="INNER MEMBRANE PROTEIN-RELATED-RELATED"/>
    <property type="match status" value="1"/>
</dbReference>
<dbReference type="RefSeq" id="WP_261935841.1">
    <property type="nucleotide sequence ID" value="NZ_AP018817.1"/>
</dbReference>
<feature type="transmembrane region" description="Helical" evidence="1">
    <location>
        <begin position="81"/>
        <end position="97"/>
    </location>
</feature>
<dbReference type="EMBL" id="AP018817">
    <property type="protein sequence ID" value="BBF68392.1"/>
    <property type="molecule type" value="Genomic_DNA"/>
</dbReference>
<proteinExistence type="predicted"/>
<keyword evidence="1" id="KW-1133">Transmembrane helix</keyword>
<feature type="transmembrane region" description="Helical" evidence="1">
    <location>
        <begin position="117"/>
        <end position="136"/>
    </location>
</feature>